<dbReference type="NCBIfam" id="TIGR01214">
    <property type="entry name" value="rmlD"/>
    <property type="match status" value="1"/>
</dbReference>
<dbReference type="Gene3D" id="3.90.25.10">
    <property type="entry name" value="UDP-galactose 4-epimerase, domain 1"/>
    <property type="match status" value="1"/>
</dbReference>
<accession>C6BT02</accession>
<keyword evidence="6 8" id="KW-0560">Oxidoreductase</keyword>
<name>C6BT02_MARSD</name>
<dbReference type="AlphaFoldDB" id="C6BT02"/>
<evidence type="ECO:0000256" key="5">
    <source>
        <dbReference type="ARBA" id="ARBA00048200"/>
    </source>
</evidence>
<dbReference type="STRING" id="526222.Desal_1644"/>
<dbReference type="PANTHER" id="PTHR10491:SF4">
    <property type="entry name" value="METHIONINE ADENOSYLTRANSFERASE 2 SUBUNIT BETA"/>
    <property type="match status" value="1"/>
</dbReference>
<dbReference type="EC" id="1.1.1.133" evidence="3 6"/>
<dbReference type="OrthoDB" id="9803892at2"/>
<dbReference type="KEGG" id="dsa:Desal_1644"/>
<evidence type="ECO:0000313" key="8">
    <source>
        <dbReference type="EMBL" id="ACS79706.1"/>
    </source>
</evidence>
<dbReference type="SUPFAM" id="SSF51735">
    <property type="entry name" value="NAD(P)-binding Rossmann-fold domains"/>
    <property type="match status" value="1"/>
</dbReference>
<dbReference type="Gene3D" id="3.40.50.720">
    <property type="entry name" value="NAD(P)-binding Rossmann-like Domain"/>
    <property type="match status" value="1"/>
</dbReference>
<dbReference type="PANTHER" id="PTHR10491">
    <property type="entry name" value="DTDP-4-DEHYDRORHAMNOSE REDUCTASE"/>
    <property type="match status" value="1"/>
</dbReference>
<evidence type="ECO:0000256" key="4">
    <source>
        <dbReference type="ARBA" id="ARBA00017099"/>
    </source>
</evidence>
<dbReference type="InterPro" id="IPR005913">
    <property type="entry name" value="dTDP_dehydrorham_reduct"/>
</dbReference>
<keyword evidence="6" id="KW-0521">NADP</keyword>
<evidence type="ECO:0000313" key="9">
    <source>
        <dbReference type="Proteomes" id="UP000002601"/>
    </source>
</evidence>
<dbReference type="eggNOG" id="COG1091">
    <property type="taxonomic scope" value="Bacteria"/>
</dbReference>
<dbReference type="HOGENOM" id="CLU_045518_1_2_7"/>
<protein>
    <recommendedName>
        <fullName evidence="4 6">dTDP-4-dehydrorhamnose reductase</fullName>
        <ecNumber evidence="3 6">1.1.1.133</ecNumber>
    </recommendedName>
</protein>
<comment type="similarity">
    <text evidence="2 6">Belongs to the dTDP-4-dehydrorhamnose reductase family.</text>
</comment>
<dbReference type="RefSeq" id="WP_015851522.1">
    <property type="nucleotide sequence ID" value="NC_012881.1"/>
</dbReference>
<comment type="pathway">
    <text evidence="1 6">Carbohydrate biosynthesis; dTDP-L-rhamnose biosynthesis.</text>
</comment>
<dbReference type="InterPro" id="IPR029903">
    <property type="entry name" value="RmlD-like-bd"/>
</dbReference>
<evidence type="ECO:0000256" key="1">
    <source>
        <dbReference type="ARBA" id="ARBA00004781"/>
    </source>
</evidence>
<dbReference type="InterPro" id="IPR036291">
    <property type="entry name" value="NAD(P)-bd_dom_sf"/>
</dbReference>
<evidence type="ECO:0000256" key="3">
    <source>
        <dbReference type="ARBA" id="ARBA00012929"/>
    </source>
</evidence>
<comment type="catalytic activity">
    <reaction evidence="5">
        <text>dTDP-beta-L-rhamnose + NADP(+) = dTDP-4-dehydro-beta-L-rhamnose + NADPH + H(+)</text>
        <dbReference type="Rhea" id="RHEA:21796"/>
        <dbReference type="ChEBI" id="CHEBI:15378"/>
        <dbReference type="ChEBI" id="CHEBI:57510"/>
        <dbReference type="ChEBI" id="CHEBI:57783"/>
        <dbReference type="ChEBI" id="CHEBI:58349"/>
        <dbReference type="ChEBI" id="CHEBI:62830"/>
        <dbReference type="EC" id="1.1.1.133"/>
    </reaction>
</comment>
<evidence type="ECO:0000256" key="2">
    <source>
        <dbReference type="ARBA" id="ARBA00010944"/>
    </source>
</evidence>
<reference evidence="8 9" key="1">
    <citation type="submission" date="2009-06" db="EMBL/GenBank/DDBJ databases">
        <title>Complete sequence of Desulfovibrio salexigens DSM 2638.</title>
        <authorList>
            <consortium name="US DOE Joint Genome Institute"/>
            <person name="Lucas S."/>
            <person name="Copeland A."/>
            <person name="Lapidus A."/>
            <person name="Glavina del Rio T."/>
            <person name="Tice H."/>
            <person name="Bruce D."/>
            <person name="Goodwin L."/>
            <person name="Pitluck S."/>
            <person name="Munk A.C."/>
            <person name="Brettin T."/>
            <person name="Detter J.C."/>
            <person name="Han C."/>
            <person name="Tapia R."/>
            <person name="Larimer F."/>
            <person name="Land M."/>
            <person name="Hauser L."/>
            <person name="Kyrpides N."/>
            <person name="Anderson I."/>
            <person name="Wall J.D."/>
            <person name="Arkin A.P."/>
            <person name="Dehal P."/>
            <person name="Chivian D."/>
            <person name="Giles B."/>
            <person name="Hazen T.C."/>
        </authorList>
    </citation>
    <scope>NUCLEOTIDE SEQUENCE [LARGE SCALE GENOMIC DNA]</scope>
    <source>
        <strain evidence="9">ATCC 14822 / DSM 2638 / NCIMB 8403 / VKM B-1763</strain>
    </source>
</reference>
<dbReference type="GO" id="GO:0008831">
    <property type="term" value="F:dTDP-4-dehydrorhamnose reductase activity"/>
    <property type="evidence" value="ECO:0007669"/>
    <property type="project" value="UniProtKB-EC"/>
</dbReference>
<dbReference type="CDD" id="cd05254">
    <property type="entry name" value="dTDP_HR_like_SDR_e"/>
    <property type="match status" value="1"/>
</dbReference>
<gene>
    <name evidence="8" type="ordered locus">Desal_1644</name>
</gene>
<feature type="domain" description="RmlD-like substrate binding" evidence="7">
    <location>
        <begin position="10"/>
        <end position="284"/>
    </location>
</feature>
<dbReference type="Proteomes" id="UP000002601">
    <property type="component" value="Chromosome"/>
</dbReference>
<evidence type="ECO:0000259" key="7">
    <source>
        <dbReference type="Pfam" id="PF04321"/>
    </source>
</evidence>
<organism evidence="8 9">
    <name type="scientific">Maridesulfovibrio salexigens (strain ATCC 14822 / DSM 2638 / NCIMB 8403 / VKM B-1763)</name>
    <name type="common">Desulfovibrio salexigens</name>
    <dbReference type="NCBI Taxonomy" id="526222"/>
    <lineage>
        <taxon>Bacteria</taxon>
        <taxon>Pseudomonadati</taxon>
        <taxon>Thermodesulfobacteriota</taxon>
        <taxon>Desulfovibrionia</taxon>
        <taxon>Desulfovibrionales</taxon>
        <taxon>Desulfovibrionaceae</taxon>
        <taxon>Maridesulfovibrio</taxon>
    </lineage>
</organism>
<proteinExistence type="inferred from homology"/>
<comment type="function">
    <text evidence="6">Catalyzes the reduction of dTDP-6-deoxy-L-lyxo-4-hexulose to yield dTDP-L-rhamnose.</text>
</comment>
<dbReference type="Pfam" id="PF04321">
    <property type="entry name" value="RmlD_sub_bind"/>
    <property type="match status" value="1"/>
</dbReference>
<sequence>MIDLAGKKAVILGGKTGLLGQSLTEKLQAQDIITIPLSRSDFDPLNEESLTAMLEREEPDFIFNTVAYTMVDLAEDEENKAHLLNTTLPATLGRLCKQFKIKLIHYSTDFVFDGKKDSPYSEEDKTNPQSVYGETKLAGEERLNELNYDEILIIRTAWLFGPHKTNFVHKILGFAKERESLTVVHDQSGSPTYTPDLADYSIELLKHEAKGIFNVVNSGKASWCELATEAIDSCAINCRVDPVPTSAYPTKATRPPYSVLDTSKFTEVTGKTPRPWVQALRDYVYNDLKDHQED</sequence>
<dbReference type="EMBL" id="CP001649">
    <property type="protein sequence ID" value="ACS79706.1"/>
    <property type="molecule type" value="Genomic_DNA"/>
</dbReference>
<evidence type="ECO:0000256" key="6">
    <source>
        <dbReference type="RuleBase" id="RU364082"/>
    </source>
</evidence>
<keyword evidence="9" id="KW-1185">Reference proteome</keyword>
<dbReference type="GO" id="GO:0019305">
    <property type="term" value="P:dTDP-rhamnose biosynthetic process"/>
    <property type="evidence" value="ECO:0007669"/>
    <property type="project" value="UniProtKB-UniPathway"/>
</dbReference>
<dbReference type="UniPathway" id="UPA00124"/>